<reference evidence="7 8" key="1">
    <citation type="submission" date="2018-09" db="EMBL/GenBank/DDBJ databases">
        <title>YIM 75000 draft genome.</title>
        <authorList>
            <person name="Tang S."/>
            <person name="Feng Y."/>
        </authorList>
    </citation>
    <scope>NUCLEOTIDE SEQUENCE [LARGE SCALE GENOMIC DNA]</scope>
    <source>
        <strain evidence="7 8">YIM 75000</strain>
    </source>
</reference>
<evidence type="ECO:0000256" key="3">
    <source>
        <dbReference type="ARBA" id="ARBA00023163"/>
    </source>
</evidence>
<keyword evidence="1" id="KW-0805">Transcription regulation</keyword>
<dbReference type="GO" id="GO:0003700">
    <property type="term" value="F:DNA-binding transcription factor activity"/>
    <property type="evidence" value="ECO:0007669"/>
    <property type="project" value="TreeGrafter"/>
</dbReference>
<dbReference type="SUPFAM" id="SSF46689">
    <property type="entry name" value="Homeodomain-like"/>
    <property type="match status" value="1"/>
</dbReference>
<evidence type="ECO:0000256" key="1">
    <source>
        <dbReference type="ARBA" id="ARBA00023015"/>
    </source>
</evidence>
<dbReference type="InterPro" id="IPR036271">
    <property type="entry name" value="Tet_transcr_reg_TetR-rel_C_sf"/>
</dbReference>
<evidence type="ECO:0000256" key="5">
    <source>
        <dbReference type="SAM" id="MobiDB-lite"/>
    </source>
</evidence>
<keyword evidence="2 4" id="KW-0238">DNA-binding</keyword>
<proteinExistence type="predicted"/>
<protein>
    <submittedName>
        <fullName evidence="7">TetR/AcrR family transcriptional regulator</fullName>
    </submittedName>
</protein>
<keyword evidence="8" id="KW-1185">Reference proteome</keyword>
<accession>A0A3A3Z6H8</accession>
<evidence type="ECO:0000313" key="8">
    <source>
        <dbReference type="Proteomes" id="UP000265614"/>
    </source>
</evidence>
<dbReference type="Pfam" id="PF00440">
    <property type="entry name" value="TetR_N"/>
    <property type="match status" value="1"/>
</dbReference>
<evidence type="ECO:0000313" key="7">
    <source>
        <dbReference type="EMBL" id="RJK96305.1"/>
    </source>
</evidence>
<dbReference type="OrthoDB" id="7186128at2"/>
<name>A0A3A3Z6H8_9ACTN</name>
<evidence type="ECO:0000256" key="4">
    <source>
        <dbReference type="PROSITE-ProRule" id="PRU00335"/>
    </source>
</evidence>
<evidence type="ECO:0000256" key="2">
    <source>
        <dbReference type="ARBA" id="ARBA00023125"/>
    </source>
</evidence>
<dbReference type="PANTHER" id="PTHR30055">
    <property type="entry name" value="HTH-TYPE TRANSCRIPTIONAL REGULATOR RUTR"/>
    <property type="match status" value="1"/>
</dbReference>
<dbReference type="PANTHER" id="PTHR30055:SF234">
    <property type="entry name" value="HTH-TYPE TRANSCRIPTIONAL REGULATOR BETI"/>
    <property type="match status" value="1"/>
</dbReference>
<feature type="DNA-binding region" description="H-T-H motif" evidence="4">
    <location>
        <begin position="44"/>
        <end position="63"/>
    </location>
</feature>
<dbReference type="SUPFAM" id="SSF48498">
    <property type="entry name" value="Tetracyclin repressor-like, C-terminal domain"/>
    <property type="match status" value="1"/>
</dbReference>
<dbReference type="InterPro" id="IPR050109">
    <property type="entry name" value="HTH-type_TetR-like_transc_reg"/>
</dbReference>
<dbReference type="InterPro" id="IPR009057">
    <property type="entry name" value="Homeodomain-like_sf"/>
</dbReference>
<dbReference type="EMBL" id="QZEZ01000003">
    <property type="protein sequence ID" value="RJK96305.1"/>
    <property type="molecule type" value="Genomic_DNA"/>
</dbReference>
<dbReference type="PROSITE" id="PS50977">
    <property type="entry name" value="HTH_TETR_2"/>
    <property type="match status" value="1"/>
</dbReference>
<keyword evidence="3" id="KW-0804">Transcription</keyword>
<comment type="caution">
    <text evidence="7">The sequence shown here is derived from an EMBL/GenBank/DDBJ whole genome shotgun (WGS) entry which is preliminary data.</text>
</comment>
<dbReference type="AlphaFoldDB" id="A0A3A3Z6H8"/>
<feature type="domain" description="HTH tetR-type" evidence="6">
    <location>
        <begin position="21"/>
        <end position="81"/>
    </location>
</feature>
<dbReference type="InterPro" id="IPR001647">
    <property type="entry name" value="HTH_TetR"/>
</dbReference>
<gene>
    <name evidence="7" type="ORF">D5H78_08615</name>
</gene>
<evidence type="ECO:0000259" key="6">
    <source>
        <dbReference type="PROSITE" id="PS50977"/>
    </source>
</evidence>
<organism evidence="7 8">
    <name type="scientific">Vallicoccus soli</name>
    <dbReference type="NCBI Taxonomy" id="2339232"/>
    <lineage>
        <taxon>Bacteria</taxon>
        <taxon>Bacillati</taxon>
        <taxon>Actinomycetota</taxon>
        <taxon>Actinomycetes</taxon>
        <taxon>Motilibacterales</taxon>
        <taxon>Vallicoccaceae</taxon>
        <taxon>Vallicoccus</taxon>
    </lineage>
</organism>
<feature type="region of interest" description="Disordered" evidence="5">
    <location>
        <begin position="1"/>
        <end position="23"/>
    </location>
</feature>
<dbReference type="Gene3D" id="1.10.357.10">
    <property type="entry name" value="Tetracycline Repressor, domain 2"/>
    <property type="match status" value="1"/>
</dbReference>
<sequence length="221" mass="23848">MDYRGRRAMSGTPTPRQQQRERTRERVLEASLEVMAERGVAGLVLSEVASRVGLRQPSLYAYVASREALYDELFRRGMEQHAGTVRAALGDGAPGLAAVRRAMVATVRFAVEQPVLAQLLFQRVVPGFTPSAEAYAPSLEVAALVGGAVQEAVRRGELHRDAASRRGVDLLVALTAGVATLQVTNDPGSGFDEGRFAPLVHDALDLWQQRYGPRGGSTAPR</sequence>
<dbReference type="GO" id="GO:0000976">
    <property type="term" value="F:transcription cis-regulatory region binding"/>
    <property type="evidence" value="ECO:0007669"/>
    <property type="project" value="TreeGrafter"/>
</dbReference>
<dbReference type="PRINTS" id="PR00455">
    <property type="entry name" value="HTHTETR"/>
</dbReference>
<dbReference type="Proteomes" id="UP000265614">
    <property type="component" value="Unassembled WGS sequence"/>
</dbReference>